<dbReference type="Pfam" id="PF00805">
    <property type="entry name" value="Pentapeptide"/>
    <property type="match status" value="1"/>
</dbReference>
<protein>
    <recommendedName>
        <fullName evidence="3">Pentapeptide repeat protein</fullName>
    </recommendedName>
</protein>
<accession>A0A7Z1AUG4</accession>
<sequence>MAERKGGVAAPATTSTVYARDWDAQHVANERFDNVLFVDIDLVEATTTSTTFFECTFRGVKFNVSRHESSGFINCTFIGCGFFDATFSGCKLSGSMFNRCTYDLLKAEGGDWSFVGLPGADLRRTTFTKVRMREADLTGARCAGATFHGVDLSGAWLHKADFTGADLRGSDLTSLDPTTVELRGAIIEPAQAMVVASSLGLEIR</sequence>
<dbReference type="Gene3D" id="2.160.20.80">
    <property type="entry name" value="E3 ubiquitin-protein ligase SopA"/>
    <property type="match status" value="1"/>
</dbReference>
<dbReference type="PANTHER" id="PTHR14136">
    <property type="entry name" value="BTB_POZ DOMAIN-CONTAINING PROTEIN KCTD9"/>
    <property type="match status" value="1"/>
</dbReference>
<dbReference type="Proteomes" id="UP000185696">
    <property type="component" value="Unassembled WGS sequence"/>
</dbReference>
<evidence type="ECO:0000313" key="2">
    <source>
        <dbReference type="Proteomes" id="UP000185696"/>
    </source>
</evidence>
<dbReference type="SUPFAM" id="SSF141571">
    <property type="entry name" value="Pentapeptide repeat-like"/>
    <property type="match status" value="1"/>
</dbReference>
<dbReference type="EMBL" id="MSIF01000043">
    <property type="protein sequence ID" value="OLF04488.1"/>
    <property type="molecule type" value="Genomic_DNA"/>
</dbReference>
<reference evidence="1 2" key="1">
    <citation type="submission" date="2016-12" db="EMBL/GenBank/DDBJ databases">
        <title>The draft genome sequence of Actinophytocola xinjiangensis.</title>
        <authorList>
            <person name="Wang W."/>
            <person name="Yuan L."/>
        </authorList>
    </citation>
    <scope>NUCLEOTIDE SEQUENCE [LARGE SCALE GENOMIC DNA]</scope>
    <source>
        <strain evidence="1 2">CGMCC 4.4663</strain>
    </source>
</reference>
<proteinExistence type="predicted"/>
<name>A0A7Z1AUG4_9PSEU</name>
<dbReference type="InterPro" id="IPR051082">
    <property type="entry name" value="Pentapeptide-BTB/POZ_domain"/>
</dbReference>
<dbReference type="OrthoDB" id="2579959at2"/>
<comment type="caution">
    <text evidence="1">The sequence shown here is derived from an EMBL/GenBank/DDBJ whole genome shotgun (WGS) entry which is preliminary data.</text>
</comment>
<keyword evidence="2" id="KW-1185">Reference proteome</keyword>
<dbReference type="AlphaFoldDB" id="A0A7Z1AUG4"/>
<organism evidence="1 2">
    <name type="scientific">Actinophytocola xinjiangensis</name>
    <dbReference type="NCBI Taxonomy" id="485602"/>
    <lineage>
        <taxon>Bacteria</taxon>
        <taxon>Bacillati</taxon>
        <taxon>Actinomycetota</taxon>
        <taxon>Actinomycetes</taxon>
        <taxon>Pseudonocardiales</taxon>
        <taxon>Pseudonocardiaceae</taxon>
    </lineage>
</organism>
<dbReference type="PANTHER" id="PTHR14136:SF17">
    <property type="entry name" value="BTB_POZ DOMAIN-CONTAINING PROTEIN KCTD9"/>
    <property type="match status" value="1"/>
</dbReference>
<dbReference type="RefSeq" id="WP_075138433.1">
    <property type="nucleotide sequence ID" value="NZ_MSIF01000043.1"/>
</dbReference>
<evidence type="ECO:0000313" key="1">
    <source>
        <dbReference type="EMBL" id="OLF04488.1"/>
    </source>
</evidence>
<dbReference type="InterPro" id="IPR001646">
    <property type="entry name" value="5peptide_repeat"/>
</dbReference>
<gene>
    <name evidence="1" type="ORF">BLA60_40595</name>
</gene>
<evidence type="ECO:0008006" key="3">
    <source>
        <dbReference type="Google" id="ProtNLM"/>
    </source>
</evidence>